<dbReference type="Proteomes" id="UP001054252">
    <property type="component" value="Unassembled WGS sequence"/>
</dbReference>
<keyword evidence="6" id="KW-1185">Reference proteome</keyword>
<dbReference type="PANTHER" id="PTHR47186:SF3">
    <property type="entry name" value="OS09G0267800 PROTEIN"/>
    <property type="match status" value="1"/>
</dbReference>
<organism evidence="5 6">
    <name type="scientific">Rubroshorea leprosula</name>
    <dbReference type="NCBI Taxonomy" id="152421"/>
    <lineage>
        <taxon>Eukaryota</taxon>
        <taxon>Viridiplantae</taxon>
        <taxon>Streptophyta</taxon>
        <taxon>Embryophyta</taxon>
        <taxon>Tracheophyta</taxon>
        <taxon>Spermatophyta</taxon>
        <taxon>Magnoliopsida</taxon>
        <taxon>eudicotyledons</taxon>
        <taxon>Gunneridae</taxon>
        <taxon>Pentapetalae</taxon>
        <taxon>rosids</taxon>
        <taxon>malvids</taxon>
        <taxon>Malvales</taxon>
        <taxon>Dipterocarpaceae</taxon>
        <taxon>Rubroshorea</taxon>
    </lineage>
</organism>
<feature type="region of interest" description="Disordered" evidence="3">
    <location>
        <begin position="1"/>
        <end position="54"/>
    </location>
</feature>
<dbReference type="Gene3D" id="3.80.10.10">
    <property type="entry name" value="Ribonuclease Inhibitor"/>
    <property type="match status" value="1"/>
</dbReference>
<feature type="domain" description="Disease resistance R13L4/SHOC-2-like LRR" evidence="4">
    <location>
        <begin position="68"/>
        <end position="277"/>
    </location>
</feature>
<sequence>MQGSSSHKENIGADDQSAQEPEDKLSASVQTDTDPSSKQRVTVKEEMPEVEEWPKGEESHAKAIFLTDCIPVLPESPNCPFMGLLSLEGCKALRTIPSSFFNQMPVLKYLNLSHTSIRSLPVSLFELDSLENLILRCCKLFMELSPQIGQLHNLLELDLDDTQIGGLPKDIEMLSNLEILKLSLDECMNCGKQLQQNVLIHPGTIKSLFKLTELKIDVNPDSKGWNKVEEDVVDEAFSLEGLESLTLYLPHVQTLGKCWTGSTSSSFYDCSELRDLCKRELSSENLEVIKGERKWWKALKWEESEWGNHLDYLHTIFSPIDEDDHVMTQMEETYKSIEGIAYLDFWILIAFYWMSDSSWIYTINLGLNAEP</sequence>
<evidence type="ECO:0000313" key="5">
    <source>
        <dbReference type="EMBL" id="GKV24476.1"/>
    </source>
</evidence>
<dbReference type="SUPFAM" id="SSF52058">
    <property type="entry name" value="L domain-like"/>
    <property type="match status" value="1"/>
</dbReference>
<gene>
    <name evidence="5" type="ORF">SLEP1_g34088</name>
</gene>
<dbReference type="InterPro" id="IPR055414">
    <property type="entry name" value="LRR_R13L4/SHOC2-like"/>
</dbReference>
<dbReference type="InterPro" id="IPR032675">
    <property type="entry name" value="LRR_dom_sf"/>
</dbReference>
<keyword evidence="2" id="KW-0677">Repeat</keyword>
<evidence type="ECO:0000256" key="3">
    <source>
        <dbReference type="SAM" id="MobiDB-lite"/>
    </source>
</evidence>
<dbReference type="SMART" id="SM00369">
    <property type="entry name" value="LRR_TYP"/>
    <property type="match status" value="2"/>
</dbReference>
<dbReference type="AlphaFoldDB" id="A0AAV5KJ05"/>
<feature type="compositionally biased region" description="Polar residues" evidence="3">
    <location>
        <begin position="27"/>
        <end position="40"/>
    </location>
</feature>
<protein>
    <recommendedName>
        <fullName evidence="4">Disease resistance R13L4/SHOC-2-like LRR domain-containing protein</fullName>
    </recommendedName>
</protein>
<feature type="compositionally biased region" description="Basic and acidic residues" evidence="3">
    <location>
        <begin position="1"/>
        <end position="11"/>
    </location>
</feature>
<evidence type="ECO:0000259" key="4">
    <source>
        <dbReference type="Pfam" id="PF23598"/>
    </source>
</evidence>
<proteinExistence type="predicted"/>
<accession>A0AAV5KJ05</accession>
<evidence type="ECO:0000256" key="1">
    <source>
        <dbReference type="ARBA" id="ARBA00022614"/>
    </source>
</evidence>
<reference evidence="5 6" key="1">
    <citation type="journal article" date="2021" name="Commun. Biol.">
        <title>The genome of Shorea leprosula (Dipterocarpaceae) highlights the ecological relevance of drought in aseasonal tropical rainforests.</title>
        <authorList>
            <person name="Ng K.K.S."/>
            <person name="Kobayashi M.J."/>
            <person name="Fawcett J.A."/>
            <person name="Hatakeyama M."/>
            <person name="Paape T."/>
            <person name="Ng C.H."/>
            <person name="Ang C.C."/>
            <person name="Tnah L.H."/>
            <person name="Lee C.T."/>
            <person name="Nishiyama T."/>
            <person name="Sese J."/>
            <person name="O'Brien M.J."/>
            <person name="Copetti D."/>
            <person name="Mohd Noor M.I."/>
            <person name="Ong R.C."/>
            <person name="Putra M."/>
            <person name="Sireger I.Z."/>
            <person name="Indrioko S."/>
            <person name="Kosugi Y."/>
            <person name="Izuno A."/>
            <person name="Isagi Y."/>
            <person name="Lee S.L."/>
            <person name="Shimizu K.K."/>
        </authorList>
    </citation>
    <scope>NUCLEOTIDE SEQUENCE [LARGE SCALE GENOMIC DNA]</scope>
    <source>
        <strain evidence="5">214</strain>
    </source>
</reference>
<dbReference type="PANTHER" id="PTHR47186">
    <property type="entry name" value="LEUCINE-RICH REPEAT-CONTAINING PROTEIN 57"/>
    <property type="match status" value="1"/>
</dbReference>
<evidence type="ECO:0000313" key="6">
    <source>
        <dbReference type="Proteomes" id="UP001054252"/>
    </source>
</evidence>
<dbReference type="Pfam" id="PF23598">
    <property type="entry name" value="LRR_14"/>
    <property type="match status" value="1"/>
</dbReference>
<evidence type="ECO:0000256" key="2">
    <source>
        <dbReference type="ARBA" id="ARBA00022737"/>
    </source>
</evidence>
<keyword evidence="1" id="KW-0433">Leucine-rich repeat</keyword>
<dbReference type="InterPro" id="IPR003591">
    <property type="entry name" value="Leu-rich_rpt_typical-subtyp"/>
</dbReference>
<comment type="caution">
    <text evidence="5">The sequence shown here is derived from an EMBL/GenBank/DDBJ whole genome shotgun (WGS) entry which is preliminary data.</text>
</comment>
<dbReference type="EMBL" id="BPVZ01000065">
    <property type="protein sequence ID" value="GKV24476.1"/>
    <property type="molecule type" value="Genomic_DNA"/>
</dbReference>
<name>A0AAV5KJ05_9ROSI</name>
<feature type="compositionally biased region" description="Basic and acidic residues" evidence="3">
    <location>
        <begin position="42"/>
        <end position="54"/>
    </location>
</feature>